<comment type="caution">
    <text evidence="4">The sequence shown here is derived from an EMBL/GenBank/DDBJ whole genome shotgun (WGS) entry which is preliminary data.</text>
</comment>
<evidence type="ECO:0000256" key="1">
    <source>
        <dbReference type="ARBA" id="ARBA00023098"/>
    </source>
</evidence>
<dbReference type="PANTHER" id="PTHR46394:SF1">
    <property type="entry name" value="PNPLA DOMAIN-CONTAINING PROTEIN"/>
    <property type="match status" value="1"/>
</dbReference>
<evidence type="ECO:0000256" key="2">
    <source>
        <dbReference type="PROSITE-ProRule" id="PRU01161"/>
    </source>
</evidence>
<dbReference type="CDD" id="cd07207">
    <property type="entry name" value="Pat_ExoU_VipD_like"/>
    <property type="match status" value="1"/>
</dbReference>
<dbReference type="PROSITE" id="PS51635">
    <property type="entry name" value="PNPLA"/>
    <property type="match status" value="1"/>
</dbReference>
<dbReference type="Pfam" id="PF01734">
    <property type="entry name" value="Patatin"/>
    <property type="match status" value="1"/>
</dbReference>
<dbReference type="PANTHER" id="PTHR46394">
    <property type="entry name" value="ANNEXIN"/>
    <property type="match status" value="1"/>
</dbReference>
<keyword evidence="2" id="KW-0442">Lipid degradation</keyword>
<feature type="short sequence motif" description="DGA/G" evidence="2">
    <location>
        <begin position="185"/>
        <end position="187"/>
    </location>
</feature>
<keyword evidence="2" id="KW-0378">Hydrolase</keyword>
<dbReference type="AlphaFoldDB" id="A0A831ZYF2"/>
<name>A0A831ZYF2_9BACT</name>
<dbReference type="SUPFAM" id="SSF52151">
    <property type="entry name" value="FabD/lysophospholipase-like"/>
    <property type="match status" value="1"/>
</dbReference>
<accession>A0A831ZYF2</accession>
<feature type="short sequence motif" description="GXGXXG" evidence="2">
    <location>
        <begin position="12"/>
        <end position="17"/>
    </location>
</feature>
<evidence type="ECO:0000259" key="3">
    <source>
        <dbReference type="PROSITE" id="PS51635"/>
    </source>
</evidence>
<reference evidence="4" key="1">
    <citation type="journal article" date="2020" name="mSystems">
        <title>Genome- and Community-Level Interaction Insights into Carbon Utilization and Element Cycling Functions of Hydrothermarchaeota in Hydrothermal Sediment.</title>
        <authorList>
            <person name="Zhou Z."/>
            <person name="Liu Y."/>
            <person name="Xu W."/>
            <person name="Pan J."/>
            <person name="Luo Z.H."/>
            <person name="Li M."/>
        </authorList>
    </citation>
    <scope>NUCLEOTIDE SEQUENCE [LARGE SCALE GENOMIC DNA]</scope>
    <source>
        <strain evidence="4">SpSt-456</strain>
    </source>
</reference>
<evidence type="ECO:0000313" key="4">
    <source>
        <dbReference type="EMBL" id="HFK95925.1"/>
    </source>
</evidence>
<feature type="short sequence motif" description="GXSXG" evidence="2">
    <location>
        <begin position="41"/>
        <end position="45"/>
    </location>
</feature>
<feature type="active site" description="Nucleophile" evidence="2">
    <location>
        <position position="43"/>
    </location>
</feature>
<protein>
    <submittedName>
        <fullName evidence="4">Patatin</fullName>
    </submittedName>
</protein>
<proteinExistence type="predicted"/>
<dbReference type="Gene3D" id="3.40.1090.10">
    <property type="entry name" value="Cytosolic phospholipase A2 catalytic domain"/>
    <property type="match status" value="2"/>
</dbReference>
<feature type="active site" description="Proton acceptor" evidence="2">
    <location>
        <position position="185"/>
    </location>
</feature>
<dbReference type="InterPro" id="IPR016035">
    <property type="entry name" value="Acyl_Trfase/lysoPLipase"/>
</dbReference>
<dbReference type="EMBL" id="DSTK01000005">
    <property type="protein sequence ID" value="HFK95925.1"/>
    <property type="molecule type" value="Genomic_DNA"/>
</dbReference>
<organism evidence="4">
    <name type="scientific">Desulfacinum infernum</name>
    <dbReference type="NCBI Taxonomy" id="35837"/>
    <lineage>
        <taxon>Bacteria</taxon>
        <taxon>Pseudomonadati</taxon>
        <taxon>Thermodesulfobacteriota</taxon>
        <taxon>Syntrophobacteria</taxon>
        <taxon>Syntrophobacterales</taxon>
        <taxon>Syntrophobacteraceae</taxon>
        <taxon>Desulfacinum</taxon>
    </lineage>
</organism>
<keyword evidence="1 2" id="KW-0443">Lipid metabolism</keyword>
<sequence>MAYPFRNLVFEGGGMKGIAYVGALQVLEEKTILPQITRVGGTSAGAITAVMVGLNYSPTEIWDAVSSMDFGTFMDDDFGVVRDMNRLIHEFGWYKGNAFRAWIGDVIARKTGNPNATFLQVQQQKSAKGFRDMYFMGTNISTHFGEIFSHEHTPRMCVADAVRISMSIPLFFTCRRSPRGDVYVDGGVLDNYPVKIFDRMRYLDPAVADRHGRMTDYYRRHNTSLKRRGIEVSPYVYNRETLGFRLDSAREIAVFRDQAEPVPETVDDFFSYCFNLLQTMLNAQSNYHLHNDDWHRTIYIDTLGVKTTDFKISKARKTALVQSGRKGTEAYFAWYDDPASDPANRVG</sequence>
<dbReference type="GO" id="GO:0016042">
    <property type="term" value="P:lipid catabolic process"/>
    <property type="evidence" value="ECO:0007669"/>
    <property type="project" value="UniProtKB-UniRule"/>
</dbReference>
<dbReference type="GO" id="GO:0016787">
    <property type="term" value="F:hydrolase activity"/>
    <property type="evidence" value="ECO:0007669"/>
    <property type="project" value="UniProtKB-UniRule"/>
</dbReference>
<gene>
    <name evidence="4" type="ORF">ENS06_01210</name>
</gene>
<dbReference type="InterPro" id="IPR002641">
    <property type="entry name" value="PNPLA_dom"/>
</dbReference>
<dbReference type="InterPro" id="IPR052580">
    <property type="entry name" value="Lipid_Hydrolase"/>
</dbReference>
<feature type="domain" description="PNPLA" evidence="3">
    <location>
        <begin position="8"/>
        <end position="198"/>
    </location>
</feature>